<sequence length="227" mass="26397">MIANITTGDNVKGMVAYNMNKVISGEASLLVLNNINEKTQGGIQKMIEYQNNLNSKVKNRNFHVSLNFHKDDLPSLNEGFLKEIAEEYMTEMGYEDQPYAVFQHFDASHPHLHIVSSRIAFDGLKIKDSMERRRSKSITELMERKYNLVIANDQSTMPGIWSIEKEALNYIEKGKGDLRNIIDQSLYKVIEQNPKNKDEFRQLLNKYKIDFYLNNKNGLTYYLFKEV</sequence>
<name>A0ABS9J7X6_9FLAO</name>
<feature type="domain" description="MobA/VirD2-like nuclease" evidence="1">
    <location>
        <begin position="17"/>
        <end position="148"/>
    </location>
</feature>
<proteinExistence type="predicted"/>
<evidence type="ECO:0000313" key="2">
    <source>
        <dbReference type="EMBL" id="MCF8716510.1"/>
    </source>
</evidence>
<dbReference type="Proteomes" id="UP000829517">
    <property type="component" value="Unassembled WGS sequence"/>
</dbReference>
<dbReference type="EMBL" id="JAETXX010000038">
    <property type="protein sequence ID" value="MCF8716510.1"/>
    <property type="molecule type" value="Genomic_DNA"/>
</dbReference>
<evidence type="ECO:0000259" key="1">
    <source>
        <dbReference type="Pfam" id="PF03432"/>
    </source>
</evidence>
<dbReference type="RefSeq" id="WP_236961081.1">
    <property type="nucleotide sequence ID" value="NZ_JAETXX010000038.1"/>
</dbReference>
<reference evidence="2 3" key="1">
    <citation type="submission" date="2021-01" db="EMBL/GenBank/DDBJ databases">
        <title>Genome sequencing of Joostella atrarenae M1-2 (= KCTC 23194).</title>
        <authorList>
            <person name="Zakaria M.R."/>
            <person name="Lam M.Q."/>
            <person name="Chong C.S."/>
        </authorList>
    </citation>
    <scope>NUCLEOTIDE SEQUENCE [LARGE SCALE GENOMIC DNA]</scope>
    <source>
        <strain evidence="2 3">M1-2</strain>
    </source>
</reference>
<keyword evidence="3" id="KW-1185">Reference proteome</keyword>
<protein>
    <submittedName>
        <fullName evidence="2">Relaxase/mobilization nuclease domain-containing protein</fullName>
    </submittedName>
</protein>
<comment type="caution">
    <text evidence="2">The sequence shown here is derived from an EMBL/GenBank/DDBJ whole genome shotgun (WGS) entry which is preliminary data.</text>
</comment>
<accession>A0ABS9J7X6</accession>
<organism evidence="2 3">
    <name type="scientific">Joostella atrarenae</name>
    <dbReference type="NCBI Taxonomy" id="679257"/>
    <lineage>
        <taxon>Bacteria</taxon>
        <taxon>Pseudomonadati</taxon>
        <taxon>Bacteroidota</taxon>
        <taxon>Flavobacteriia</taxon>
        <taxon>Flavobacteriales</taxon>
        <taxon>Flavobacteriaceae</taxon>
        <taxon>Joostella</taxon>
    </lineage>
</organism>
<gene>
    <name evidence="2" type="ORF">JM658_16935</name>
</gene>
<dbReference type="Pfam" id="PF03432">
    <property type="entry name" value="Relaxase"/>
    <property type="match status" value="1"/>
</dbReference>
<feature type="non-terminal residue" evidence="2">
    <location>
        <position position="227"/>
    </location>
</feature>
<evidence type="ECO:0000313" key="3">
    <source>
        <dbReference type="Proteomes" id="UP000829517"/>
    </source>
</evidence>
<dbReference type="InterPro" id="IPR005094">
    <property type="entry name" value="Endonuclease_MobA/VirD2"/>
</dbReference>